<dbReference type="GeneID" id="87810488"/>
<feature type="signal peptide" evidence="2">
    <location>
        <begin position="1"/>
        <end position="18"/>
    </location>
</feature>
<sequence length="167" mass="18137">MPALITLIAAAALPLAAAHGGHGGVYDDKGRYIPTSDELSAYQAARIPWAKQVKYGYFYLAFLGAVVVGGVLANVVFSLRVRRVKVPGYNRLAAALRALSYPRLRPSFLDYFWTGAPLGPNIVIVAGALIATGLTFGNQYYYWAPYYGSSPLCLRSEWIAMATLPFV</sequence>
<evidence type="ECO:0000256" key="2">
    <source>
        <dbReference type="SAM" id="SignalP"/>
    </source>
</evidence>
<proteinExistence type="predicted"/>
<name>A0AAF0YBQ0_9TREE</name>
<organism evidence="3 4">
    <name type="scientific">Vanrija pseudolonga</name>
    <dbReference type="NCBI Taxonomy" id="143232"/>
    <lineage>
        <taxon>Eukaryota</taxon>
        <taxon>Fungi</taxon>
        <taxon>Dikarya</taxon>
        <taxon>Basidiomycota</taxon>
        <taxon>Agaricomycotina</taxon>
        <taxon>Tremellomycetes</taxon>
        <taxon>Trichosporonales</taxon>
        <taxon>Trichosporonaceae</taxon>
        <taxon>Vanrija</taxon>
    </lineage>
</organism>
<gene>
    <name evidence="3" type="ORF">LOC62_05G007315</name>
</gene>
<keyword evidence="2" id="KW-0732">Signal</keyword>
<keyword evidence="1" id="KW-1133">Transmembrane helix</keyword>
<keyword evidence="1" id="KW-0472">Membrane</keyword>
<dbReference type="Proteomes" id="UP000827549">
    <property type="component" value="Chromosome 5"/>
</dbReference>
<evidence type="ECO:0000256" key="1">
    <source>
        <dbReference type="SAM" id="Phobius"/>
    </source>
</evidence>
<feature type="transmembrane region" description="Helical" evidence="1">
    <location>
        <begin position="57"/>
        <end position="77"/>
    </location>
</feature>
<evidence type="ECO:0000313" key="4">
    <source>
        <dbReference type="Proteomes" id="UP000827549"/>
    </source>
</evidence>
<feature type="chain" id="PRO_5042144715" evidence="2">
    <location>
        <begin position="19"/>
        <end position="167"/>
    </location>
</feature>
<reference evidence="3" key="1">
    <citation type="submission" date="2023-10" db="EMBL/GenBank/DDBJ databases">
        <authorList>
            <person name="Noh H."/>
        </authorList>
    </citation>
    <scope>NUCLEOTIDE SEQUENCE</scope>
    <source>
        <strain evidence="3">DUCC4014</strain>
    </source>
</reference>
<dbReference type="AlphaFoldDB" id="A0AAF0YBQ0"/>
<accession>A0AAF0YBQ0</accession>
<keyword evidence="4" id="KW-1185">Reference proteome</keyword>
<dbReference type="RefSeq" id="XP_062629821.1">
    <property type="nucleotide sequence ID" value="XM_062773837.1"/>
</dbReference>
<evidence type="ECO:0000313" key="3">
    <source>
        <dbReference type="EMBL" id="WOO83795.1"/>
    </source>
</evidence>
<keyword evidence="1" id="KW-0812">Transmembrane</keyword>
<protein>
    <submittedName>
        <fullName evidence="3">Uncharacterized protein</fullName>
    </submittedName>
</protein>
<dbReference type="EMBL" id="CP086718">
    <property type="protein sequence ID" value="WOO83795.1"/>
    <property type="molecule type" value="Genomic_DNA"/>
</dbReference>